<sequence length="123" mass="13515">MPSSRGSSQPRDWTYVSCVSCIAGRLFTAELFREYTCPVATPPSSSLIVPPGGTLLMLDLPGALLSRCVEGFLRPAFMFSGDTQDASNHFPVSLVLSPHRRRPFTNGTQAWWPLGTWALTCCY</sequence>
<organism evidence="1 2">
    <name type="scientific">Rangifer tarandus platyrhynchus</name>
    <name type="common">Svalbard reindeer</name>
    <dbReference type="NCBI Taxonomy" id="3082113"/>
    <lineage>
        <taxon>Eukaryota</taxon>
        <taxon>Metazoa</taxon>
        <taxon>Chordata</taxon>
        <taxon>Craniata</taxon>
        <taxon>Vertebrata</taxon>
        <taxon>Euteleostomi</taxon>
        <taxon>Mammalia</taxon>
        <taxon>Eutheria</taxon>
        <taxon>Laurasiatheria</taxon>
        <taxon>Artiodactyla</taxon>
        <taxon>Ruminantia</taxon>
        <taxon>Pecora</taxon>
        <taxon>Cervidae</taxon>
        <taxon>Odocoileinae</taxon>
        <taxon>Rangifer</taxon>
    </lineage>
</organism>
<dbReference type="EMBL" id="OX459946">
    <property type="protein sequence ID" value="CAI9152952.1"/>
    <property type="molecule type" value="Genomic_DNA"/>
</dbReference>
<evidence type="ECO:0000313" key="1">
    <source>
        <dbReference type="EMBL" id="CAI9152952.1"/>
    </source>
</evidence>
<name>A0ABN8XX77_RANTA</name>
<evidence type="ECO:0000313" key="2">
    <source>
        <dbReference type="Proteomes" id="UP001176941"/>
    </source>
</evidence>
<reference evidence="1" key="1">
    <citation type="submission" date="2023-04" db="EMBL/GenBank/DDBJ databases">
        <authorList>
            <consortium name="ELIXIR-Norway"/>
        </authorList>
    </citation>
    <scope>NUCLEOTIDE SEQUENCE [LARGE SCALE GENOMIC DNA]</scope>
</reference>
<protein>
    <submittedName>
        <fullName evidence="1">Uncharacterized protein</fullName>
    </submittedName>
</protein>
<dbReference type="Proteomes" id="UP001176941">
    <property type="component" value="Chromosome 10"/>
</dbReference>
<keyword evidence="2" id="KW-1185">Reference proteome</keyword>
<gene>
    <name evidence="1" type="ORF">MRATA1EN1_LOCUS1914</name>
</gene>
<accession>A0ABN8XX77</accession>
<proteinExistence type="predicted"/>